<keyword evidence="1" id="KW-1133">Transmembrane helix</keyword>
<keyword evidence="1" id="KW-0812">Transmembrane</keyword>
<dbReference type="NCBIfam" id="NF033887">
    <property type="entry name" value="conj_TraX"/>
    <property type="match status" value="1"/>
</dbReference>
<accession>A0AAN1NVS4</accession>
<reference evidence="2 3" key="1">
    <citation type="journal article" date="2018" name="Int J Genomics">
        <title>Comparative Genomics Analysis of Plasmid pPV989-94 from a Clinical Isolate of Pantoea vagans PV989.</title>
        <authorList>
            <person name="Xu L."/>
            <person name="Yin M."/>
            <person name="Zhu T."/>
            <person name="Lu J."/>
            <person name="Bao Q."/>
        </authorList>
    </citation>
    <scope>NUCLEOTIDE SEQUENCE [LARGE SCALE GENOMIC DNA]</scope>
    <source>
        <strain evidence="2 3">PV989</strain>
    </source>
</reference>
<proteinExistence type="predicted"/>
<protein>
    <submittedName>
        <fullName evidence="2">Conjugal transfer protein</fullName>
    </submittedName>
</protein>
<feature type="transmembrane region" description="Helical" evidence="1">
    <location>
        <begin position="95"/>
        <end position="120"/>
    </location>
</feature>
<geneLocation type="plasmid" evidence="3">
    <name>ppv989-94</name>
</geneLocation>
<dbReference type="Proteomes" id="UP000241538">
    <property type="component" value="Plasmid pPV989-94"/>
</dbReference>
<evidence type="ECO:0000313" key="3">
    <source>
        <dbReference type="Proteomes" id="UP000241538"/>
    </source>
</evidence>
<dbReference type="InterPro" id="IPR049599">
    <property type="entry name" value="TraX-like"/>
</dbReference>
<feature type="transmembrane region" description="Helical" evidence="1">
    <location>
        <begin position="126"/>
        <end position="153"/>
    </location>
</feature>
<dbReference type="AlphaFoldDB" id="A0AAN1NVS4"/>
<evidence type="ECO:0000313" key="2">
    <source>
        <dbReference type="EMBL" id="AVV39991.1"/>
    </source>
</evidence>
<dbReference type="EMBL" id="CP028352">
    <property type="protein sequence ID" value="AVV39991.1"/>
    <property type="molecule type" value="Genomic_DNA"/>
</dbReference>
<keyword evidence="1" id="KW-0472">Membrane</keyword>
<keyword evidence="2" id="KW-0614">Plasmid</keyword>
<name>A0AAN1NVS4_9GAMM</name>
<organism evidence="2 3">
    <name type="scientific">Pantoea vagans</name>
    <dbReference type="NCBI Taxonomy" id="470934"/>
    <lineage>
        <taxon>Bacteria</taxon>
        <taxon>Pseudomonadati</taxon>
        <taxon>Pseudomonadota</taxon>
        <taxon>Gammaproteobacteria</taxon>
        <taxon>Enterobacterales</taxon>
        <taxon>Erwiniaceae</taxon>
        <taxon>Pantoea</taxon>
    </lineage>
</organism>
<gene>
    <name evidence="2" type="ORF">C9381_22425</name>
</gene>
<sequence>MKPSDSGNPVENVKKARVTPKRAGWIALNIFLPAWEVSSVTRHAGRNVSRLWQRIREVTAGRGAGDYRPADWSQAVEDSGLTPVRLARNLRVSRWIWWGMMWLTGLPVMGFLMMLIAAGSSIGGTGWLRVGCVMIVLLLLALTGFVQALAVSYRLWQLTERRVSTSERGSFQDYLQETRWCRQVLSGGLLTGVKIYEK</sequence>
<evidence type="ECO:0000256" key="1">
    <source>
        <dbReference type="SAM" id="Phobius"/>
    </source>
</evidence>